<dbReference type="Proteomes" id="UP000012073">
    <property type="component" value="Unassembled WGS sequence"/>
</dbReference>
<name>S0F2W9_CHOCR</name>
<dbReference type="GeneID" id="17320043"/>
<dbReference type="KEGG" id="ccp:CHC_T00007968001"/>
<evidence type="ECO:0000313" key="2">
    <source>
        <dbReference type="Proteomes" id="UP000012073"/>
    </source>
</evidence>
<gene>
    <name evidence="1" type="ORF">CHC_T00007968001</name>
</gene>
<proteinExistence type="predicted"/>
<accession>S0F2W9</accession>
<sequence length="47" mass="5589">MSISLMPAAHDQYTDHGSFTQQRFDPCLSVSHETWFRGRRPRYQPFC</sequence>
<organism evidence="1 2">
    <name type="scientific">Chondrus crispus</name>
    <name type="common">Carrageen Irish moss</name>
    <name type="synonym">Polymorpha crispa</name>
    <dbReference type="NCBI Taxonomy" id="2769"/>
    <lineage>
        <taxon>Eukaryota</taxon>
        <taxon>Rhodophyta</taxon>
        <taxon>Florideophyceae</taxon>
        <taxon>Rhodymeniophycidae</taxon>
        <taxon>Gigartinales</taxon>
        <taxon>Gigartinaceae</taxon>
        <taxon>Chondrus</taxon>
    </lineage>
</organism>
<dbReference type="EMBL" id="HG001523">
    <property type="protein sequence ID" value="CDF77470.1"/>
    <property type="molecule type" value="Genomic_DNA"/>
</dbReference>
<reference evidence="2" key="1">
    <citation type="journal article" date="2013" name="Proc. Natl. Acad. Sci. U.S.A.">
        <title>Genome structure and metabolic features in the red seaweed Chondrus crispus shed light on evolution of the Archaeplastida.</title>
        <authorList>
            <person name="Collen J."/>
            <person name="Porcel B."/>
            <person name="Carre W."/>
            <person name="Ball S.G."/>
            <person name="Chaparro C."/>
            <person name="Tonon T."/>
            <person name="Barbeyron T."/>
            <person name="Michel G."/>
            <person name="Noel B."/>
            <person name="Valentin K."/>
            <person name="Elias M."/>
            <person name="Artiguenave F."/>
            <person name="Arun A."/>
            <person name="Aury J.M."/>
            <person name="Barbosa-Neto J.F."/>
            <person name="Bothwell J.H."/>
            <person name="Bouget F.Y."/>
            <person name="Brillet L."/>
            <person name="Cabello-Hurtado F."/>
            <person name="Capella-Gutierrez S."/>
            <person name="Charrier B."/>
            <person name="Cladiere L."/>
            <person name="Cock J.M."/>
            <person name="Coelho S.M."/>
            <person name="Colleoni C."/>
            <person name="Czjzek M."/>
            <person name="Da Silva C."/>
            <person name="Delage L."/>
            <person name="Denoeud F."/>
            <person name="Deschamps P."/>
            <person name="Dittami S.M."/>
            <person name="Gabaldon T."/>
            <person name="Gachon C.M."/>
            <person name="Groisillier A."/>
            <person name="Herve C."/>
            <person name="Jabbari K."/>
            <person name="Katinka M."/>
            <person name="Kloareg B."/>
            <person name="Kowalczyk N."/>
            <person name="Labadie K."/>
            <person name="Leblanc C."/>
            <person name="Lopez P.J."/>
            <person name="McLachlan D.H."/>
            <person name="Meslet-Cladiere L."/>
            <person name="Moustafa A."/>
            <person name="Nehr Z."/>
            <person name="Nyvall Collen P."/>
            <person name="Panaud O."/>
            <person name="Partensky F."/>
            <person name="Poulain J."/>
            <person name="Rensing S.A."/>
            <person name="Rousvoal S."/>
            <person name="Samson G."/>
            <person name="Symeonidi A."/>
            <person name="Weissenbach J."/>
            <person name="Zambounis A."/>
            <person name="Wincker P."/>
            <person name="Boyen C."/>
        </authorList>
    </citation>
    <scope>NUCLEOTIDE SEQUENCE [LARGE SCALE GENOMIC DNA]</scope>
    <source>
        <strain evidence="2">cv. Stackhouse</strain>
    </source>
</reference>
<dbReference type="Gramene" id="CDF77470">
    <property type="protein sequence ID" value="CDF77470"/>
    <property type="gene ID" value="CHC_T00007968001"/>
</dbReference>
<keyword evidence="2" id="KW-1185">Reference proteome</keyword>
<dbReference type="RefSeq" id="XP_005712344.1">
    <property type="nucleotide sequence ID" value="XM_005712287.1"/>
</dbReference>
<evidence type="ECO:0000313" key="1">
    <source>
        <dbReference type="EMBL" id="CDF77470.1"/>
    </source>
</evidence>
<protein>
    <submittedName>
        <fullName evidence="1">Uncharacterized protein</fullName>
    </submittedName>
</protein>
<dbReference type="AlphaFoldDB" id="S0F2W9"/>